<dbReference type="GO" id="GO:0045277">
    <property type="term" value="C:respiratory chain complex IV"/>
    <property type="evidence" value="ECO:0007669"/>
    <property type="project" value="UniProtKB-UniRule"/>
</dbReference>
<sequence length="88" mass="9891">MIAASATRARLANAFVTRRAFTTTRAQLASPYHYAEGPRSNIPFNPKTKYFFFRYWGFMIAGFGAPFAISGKPTRPVLRRCAPSRLLS</sequence>
<evidence type="ECO:0000313" key="12">
    <source>
        <dbReference type="EMBL" id="KFX53669.1"/>
    </source>
</evidence>
<comment type="similarity">
    <text evidence="3 11">Belongs to the cytochrome c oxidase VIIc family.</text>
</comment>
<dbReference type="Pfam" id="PF02935">
    <property type="entry name" value="COX7C"/>
    <property type="match status" value="1"/>
</dbReference>
<keyword evidence="8 11" id="KW-0496">Mitochondrion</keyword>
<dbReference type="PANTHER" id="PTHR13313">
    <property type="entry name" value="CYTOCHROME C OXIDASE SUBUNIT VIIC"/>
    <property type="match status" value="1"/>
</dbReference>
<gene>
    <name evidence="12" type="ORF">GQ26_0014210</name>
</gene>
<evidence type="ECO:0000256" key="5">
    <source>
        <dbReference type="ARBA" id="ARBA00022792"/>
    </source>
</evidence>
<reference evidence="12" key="1">
    <citation type="journal article" date="2014" name="PLoS Genet.">
        <title>Signature Gene Expression Reveals Novel Clues to the Molecular Mechanisms of Dimorphic Transition in Penicillium marneffei.</title>
        <authorList>
            <person name="Yang E."/>
            <person name="Wang G."/>
            <person name="Cai J."/>
            <person name="Woo P.C."/>
            <person name="Lau S.K."/>
            <person name="Yuen K.-Y."/>
            <person name="Chow W.-N."/>
            <person name="Lin X."/>
        </authorList>
    </citation>
    <scope>NUCLEOTIDE SEQUENCE [LARGE SCALE GENOMIC DNA]</scope>
    <source>
        <strain evidence="12">PM1</strain>
    </source>
</reference>
<evidence type="ECO:0000256" key="9">
    <source>
        <dbReference type="ARBA" id="ARBA00023136"/>
    </source>
</evidence>
<evidence type="ECO:0000256" key="2">
    <source>
        <dbReference type="ARBA" id="ARBA00004673"/>
    </source>
</evidence>
<evidence type="ECO:0000256" key="8">
    <source>
        <dbReference type="ARBA" id="ARBA00023128"/>
    </source>
</evidence>
<evidence type="ECO:0000256" key="11">
    <source>
        <dbReference type="RuleBase" id="RU368123"/>
    </source>
</evidence>
<dbReference type="PANTHER" id="PTHR13313:SF0">
    <property type="entry name" value="CYTOCHROME C OXIDASE SUBUNIT 7C, MITOCHONDRIAL"/>
    <property type="match status" value="1"/>
</dbReference>
<comment type="pathway">
    <text evidence="2 11">Energy metabolism; oxidative phosphorylation.</text>
</comment>
<accession>A0A093VUI8</accession>
<comment type="caution">
    <text evidence="12">The sequence shown here is derived from an EMBL/GenBank/DDBJ whole genome shotgun (WGS) entry which is preliminary data.</text>
</comment>
<dbReference type="EMBL" id="JPOX01000001">
    <property type="protein sequence ID" value="KFX53669.1"/>
    <property type="molecule type" value="Genomic_DNA"/>
</dbReference>
<comment type="subunit">
    <text evidence="11">Component of the cytochrome c oxidase (complex IV, CIV), a multisubunit enzyme composed of a catalytic core of 3 subunits and several supernumerary subunits. The complex exists as a monomer or a dimer and forms supercomplexes (SCs) in the inner mitochondrial membrane with ubiquinol-cytochrome c oxidoreductase (cytochrome b-c1 complex, complex III, CIII).</text>
</comment>
<organism evidence="12">
    <name type="scientific">Talaromyces marneffei PM1</name>
    <dbReference type="NCBI Taxonomy" id="1077442"/>
    <lineage>
        <taxon>Eukaryota</taxon>
        <taxon>Fungi</taxon>
        <taxon>Dikarya</taxon>
        <taxon>Ascomycota</taxon>
        <taxon>Pezizomycotina</taxon>
        <taxon>Eurotiomycetes</taxon>
        <taxon>Eurotiomycetidae</taxon>
        <taxon>Eurotiales</taxon>
        <taxon>Trichocomaceae</taxon>
        <taxon>Talaromyces</taxon>
        <taxon>Talaromyces sect. Talaromyces</taxon>
    </lineage>
</organism>
<comment type="subcellular location">
    <subcellularLocation>
        <location evidence="1 11">Mitochondrion inner membrane</location>
        <topology evidence="1 11">Single-pass membrane protein</topology>
    </subcellularLocation>
</comment>
<evidence type="ECO:0000256" key="10">
    <source>
        <dbReference type="ARBA" id="ARBA00071004"/>
    </source>
</evidence>
<comment type="function">
    <text evidence="11">Component of the cytochrome c oxidase, the last enzyme in the mitochondrial electron transport chain which drives oxidative phosphorylation. The respiratory chain contains 3 multisubunit complexes succinate dehydrogenase (complex II, CII), ubiquinol-cytochrome c oxidoreductase (cytochrome b-c1 complex, complex III, CIII) and cytochrome c oxidase (complex IV, CIV), that cooperate to transfer electrons derived from NADH and succinate to molecular oxygen, creating an electrochemical gradient over the inner membrane that drives transmembrane transport and the ATP synthase. Cytochrome c oxidase is the component of the respiratory chain that catalyzes the reduction of oxygen to water. Electrons originating from reduced cytochrome c in the intermembrane space (IMS) are transferred via the dinuclear copper A center (CU(A)) of subunit 2 and heme A of subunit 1 to the active site in subunit 1, a binuclear center (BNC) formed by heme A3 and copper B (CU(B)). The BNC reduces molecular oxygen to 2 water molecules using 4 electrons from cytochrome c in the IMS and 4 protons from the mitochondrial matrix.</text>
</comment>
<dbReference type="GO" id="GO:0006123">
    <property type="term" value="P:mitochondrial electron transport, cytochrome c to oxygen"/>
    <property type="evidence" value="ECO:0007669"/>
    <property type="project" value="UniProtKB-UniRule"/>
</dbReference>
<dbReference type="Gene3D" id="4.10.49.10">
    <property type="entry name" value="Cytochrome c oxidase subunit VIIc"/>
    <property type="match status" value="1"/>
</dbReference>
<keyword evidence="4 11" id="KW-0812">Transmembrane</keyword>
<evidence type="ECO:0000256" key="6">
    <source>
        <dbReference type="ARBA" id="ARBA00022946"/>
    </source>
</evidence>
<dbReference type="UniPathway" id="UPA00705"/>
<dbReference type="InterPro" id="IPR036636">
    <property type="entry name" value="COX7C/Cox8_sf"/>
</dbReference>
<keyword evidence="7 11" id="KW-1133">Transmembrane helix</keyword>
<keyword evidence="6 11" id="KW-0809">Transit peptide</keyword>
<name>A0A093VUI8_TALMA</name>
<keyword evidence="5 11" id="KW-0999">Mitochondrion inner membrane</keyword>
<dbReference type="InterPro" id="IPR004202">
    <property type="entry name" value="COX7C/Cox8"/>
</dbReference>
<evidence type="ECO:0000256" key="7">
    <source>
        <dbReference type="ARBA" id="ARBA00022989"/>
    </source>
</evidence>
<dbReference type="GO" id="GO:0005743">
    <property type="term" value="C:mitochondrial inner membrane"/>
    <property type="evidence" value="ECO:0007669"/>
    <property type="project" value="UniProtKB-SubCell"/>
</dbReference>
<protein>
    <recommendedName>
        <fullName evidence="10 11">Cytochrome c oxidase subunit 8, mitochondrial</fullName>
    </recommendedName>
    <alternativeName>
        <fullName evidence="11">Cytochrome c oxidase polypeptide VIII</fullName>
    </alternativeName>
</protein>
<feature type="transmembrane region" description="Helical" evidence="11">
    <location>
        <begin position="51"/>
        <end position="70"/>
    </location>
</feature>
<dbReference type="AlphaFoldDB" id="A0A093VUI8"/>
<proteinExistence type="inferred from homology"/>
<evidence type="ECO:0000256" key="1">
    <source>
        <dbReference type="ARBA" id="ARBA00004434"/>
    </source>
</evidence>
<keyword evidence="9 11" id="KW-0472">Membrane</keyword>
<dbReference type="FunFam" id="4.10.49.10:FF:000001">
    <property type="entry name" value="Cytochrome c oxidase subunit 7C"/>
    <property type="match status" value="1"/>
</dbReference>
<evidence type="ECO:0000256" key="4">
    <source>
        <dbReference type="ARBA" id="ARBA00022692"/>
    </source>
</evidence>
<evidence type="ECO:0000256" key="3">
    <source>
        <dbReference type="ARBA" id="ARBA00010514"/>
    </source>
</evidence>